<dbReference type="SMART" id="SM00304">
    <property type="entry name" value="HAMP"/>
    <property type="match status" value="1"/>
</dbReference>
<dbReference type="SUPFAM" id="SSF55785">
    <property type="entry name" value="PYP-like sensor domain (PAS domain)"/>
    <property type="match status" value="1"/>
</dbReference>
<dbReference type="PANTHER" id="PTHR44757:SF2">
    <property type="entry name" value="BIOFILM ARCHITECTURE MAINTENANCE PROTEIN MBAA"/>
    <property type="match status" value="1"/>
</dbReference>
<comment type="caution">
    <text evidence="4">The sequence shown here is derived from an EMBL/GenBank/DDBJ whole genome shotgun (WGS) entry which is preliminary data.</text>
</comment>
<dbReference type="Gene3D" id="3.30.70.270">
    <property type="match status" value="1"/>
</dbReference>
<dbReference type="InterPro" id="IPR000160">
    <property type="entry name" value="GGDEF_dom"/>
</dbReference>
<dbReference type="PROSITE" id="PS50887">
    <property type="entry name" value="GGDEF"/>
    <property type="match status" value="1"/>
</dbReference>
<organism evidence="4 5">
    <name type="scientific">Paraglaciecola mesophila</name>
    <dbReference type="NCBI Taxonomy" id="197222"/>
    <lineage>
        <taxon>Bacteria</taxon>
        <taxon>Pseudomonadati</taxon>
        <taxon>Pseudomonadota</taxon>
        <taxon>Gammaproteobacteria</taxon>
        <taxon>Alteromonadales</taxon>
        <taxon>Alteromonadaceae</taxon>
        <taxon>Paraglaciecola</taxon>
    </lineage>
</organism>
<reference evidence="4 5" key="1">
    <citation type="submission" date="2024-03" db="EMBL/GenBank/DDBJ databases">
        <title>Community enrichment and isolation of bacterial strains for fucoidan degradation.</title>
        <authorList>
            <person name="Sichert A."/>
        </authorList>
    </citation>
    <scope>NUCLEOTIDE SEQUENCE [LARGE SCALE GENOMIC DNA]</scope>
    <source>
        <strain evidence="4 5">AS12</strain>
    </source>
</reference>
<dbReference type="Proteomes" id="UP001461163">
    <property type="component" value="Unassembled WGS sequence"/>
</dbReference>
<dbReference type="InterPro" id="IPR043128">
    <property type="entry name" value="Rev_trsase/Diguanyl_cyclase"/>
</dbReference>
<dbReference type="SUPFAM" id="SSF55073">
    <property type="entry name" value="Nucleotide cyclase"/>
    <property type="match status" value="1"/>
</dbReference>
<evidence type="ECO:0000259" key="3">
    <source>
        <dbReference type="PROSITE" id="PS50887"/>
    </source>
</evidence>
<dbReference type="PANTHER" id="PTHR44757">
    <property type="entry name" value="DIGUANYLATE CYCLASE DGCP"/>
    <property type="match status" value="1"/>
</dbReference>
<keyword evidence="1" id="KW-1133">Transmembrane helix</keyword>
<sequence length="535" mass="59441">MINISGKIYIKVALSIAIGAIGTSLVTSVLLYFSAVNSEQSKAEALIDQIGATIRSTASIALYVQDEELGQEIVQGLVINDLIAGAQLTDSLSLNVSFGDLADMDGLIHTNVQHPFIPEQSIGQLLIHPNRNYIQSIARQKATNDALLLLLYSAIVALFVSILVHKLLTQPIQNLTASFLKIDPRNTQTMRTLIHYDNDEIGQLVQGINDLMGELKLTLENETDLRKKTQALESKFRLIFEQASAGICLINSDNIVTAANPAFYHIQPSSSESTPFIDLFENSNQLESLLLRMRSEESVNHLSIDLKCKSNDGAVNKWVHCLFSRLTNQRAQQRDIDSNSEEPIIEVIMYDVTSRAEKELKTRFEADHDALTHLKNRRAGEFEIDNLLQTVNLLDLSLIIFMIDLDKFKPVNDTYGHDAGDRVLIEVSKRLQSVFNGKNELCSRWGGDEFVTAFVVNSVNMDEITALAQSTLSSLSHPIEISDEISCEIGGSIGVVIAPQHANNIKELLACADKTMYKVKESGRGHFKVYDPNWK</sequence>
<keyword evidence="4" id="KW-0548">Nucleotidyltransferase</keyword>
<name>A0ABU9SVH5_9ALTE</name>
<dbReference type="GO" id="GO:0052621">
    <property type="term" value="F:diguanylate cyclase activity"/>
    <property type="evidence" value="ECO:0007669"/>
    <property type="project" value="UniProtKB-EC"/>
</dbReference>
<evidence type="ECO:0000313" key="4">
    <source>
        <dbReference type="EMBL" id="MEM5497890.1"/>
    </source>
</evidence>
<feature type="domain" description="HAMP" evidence="2">
    <location>
        <begin position="166"/>
        <end position="220"/>
    </location>
</feature>
<dbReference type="SMART" id="SM00267">
    <property type="entry name" value="GGDEF"/>
    <property type="match status" value="1"/>
</dbReference>
<dbReference type="InterPro" id="IPR003660">
    <property type="entry name" value="HAMP_dom"/>
</dbReference>
<proteinExistence type="predicted"/>
<dbReference type="RefSeq" id="WP_342881696.1">
    <property type="nucleotide sequence ID" value="NZ_JBBMQS010000005.1"/>
</dbReference>
<dbReference type="Gene3D" id="3.30.450.20">
    <property type="entry name" value="PAS domain"/>
    <property type="match status" value="1"/>
</dbReference>
<keyword evidence="1" id="KW-0812">Transmembrane</keyword>
<dbReference type="PROSITE" id="PS50885">
    <property type="entry name" value="HAMP"/>
    <property type="match status" value="1"/>
</dbReference>
<dbReference type="CDD" id="cd01949">
    <property type="entry name" value="GGDEF"/>
    <property type="match status" value="1"/>
</dbReference>
<dbReference type="Gene3D" id="6.10.340.10">
    <property type="match status" value="1"/>
</dbReference>
<feature type="domain" description="GGDEF" evidence="3">
    <location>
        <begin position="396"/>
        <end position="532"/>
    </location>
</feature>
<accession>A0ABU9SVH5</accession>
<dbReference type="NCBIfam" id="TIGR00254">
    <property type="entry name" value="GGDEF"/>
    <property type="match status" value="1"/>
</dbReference>
<dbReference type="EMBL" id="JBBMQS010000005">
    <property type="protein sequence ID" value="MEM5497890.1"/>
    <property type="molecule type" value="Genomic_DNA"/>
</dbReference>
<dbReference type="InterPro" id="IPR029787">
    <property type="entry name" value="Nucleotide_cyclase"/>
</dbReference>
<keyword evidence="5" id="KW-1185">Reference proteome</keyword>
<dbReference type="Pfam" id="PF00990">
    <property type="entry name" value="GGDEF"/>
    <property type="match status" value="1"/>
</dbReference>
<feature type="transmembrane region" description="Helical" evidence="1">
    <location>
        <begin position="146"/>
        <end position="168"/>
    </location>
</feature>
<evidence type="ECO:0000259" key="2">
    <source>
        <dbReference type="PROSITE" id="PS50885"/>
    </source>
</evidence>
<evidence type="ECO:0000256" key="1">
    <source>
        <dbReference type="SAM" id="Phobius"/>
    </source>
</evidence>
<dbReference type="InterPro" id="IPR052155">
    <property type="entry name" value="Biofilm_reg_signaling"/>
</dbReference>
<protein>
    <submittedName>
        <fullName evidence="4">Diguanylate cyclase</fullName>
        <ecNumber evidence="4">2.7.7.65</ecNumber>
    </submittedName>
</protein>
<dbReference type="EC" id="2.7.7.65" evidence="4"/>
<feature type="transmembrane region" description="Helical" evidence="1">
    <location>
        <begin position="12"/>
        <end position="33"/>
    </location>
</feature>
<keyword evidence="4" id="KW-0808">Transferase</keyword>
<dbReference type="InterPro" id="IPR035965">
    <property type="entry name" value="PAS-like_dom_sf"/>
</dbReference>
<keyword evidence="1" id="KW-0472">Membrane</keyword>
<gene>
    <name evidence="4" type="ORF">WNY77_10840</name>
</gene>
<evidence type="ECO:0000313" key="5">
    <source>
        <dbReference type="Proteomes" id="UP001461163"/>
    </source>
</evidence>